<dbReference type="Gene3D" id="3.40.50.300">
    <property type="entry name" value="P-loop containing nucleotide triphosphate hydrolases"/>
    <property type="match status" value="2"/>
</dbReference>
<dbReference type="CDD" id="cd01895">
    <property type="entry name" value="EngA2"/>
    <property type="match status" value="1"/>
</dbReference>
<evidence type="ECO:0000313" key="12">
    <source>
        <dbReference type="EMBL" id="RZI46505.1"/>
    </source>
</evidence>
<accession>A0A4Q7DK02</accession>
<evidence type="ECO:0000256" key="6">
    <source>
        <dbReference type="ARBA" id="ARBA00023134"/>
    </source>
</evidence>
<evidence type="ECO:0000259" key="11">
    <source>
        <dbReference type="PROSITE" id="PS51712"/>
    </source>
</evidence>
<proteinExistence type="inferred from homology"/>
<feature type="binding site" evidence="8">
    <location>
        <begin position="133"/>
        <end position="136"/>
    </location>
    <ligand>
        <name>GTP</name>
        <dbReference type="ChEBI" id="CHEBI:37565"/>
        <label>1</label>
    </ligand>
</feature>
<dbReference type="Pfam" id="PF14714">
    <property type="entry name" value="KH_dom-like"/>
    <property type="match status" value="1"/>
</dbReference>
<dbReference type="PRINTS" id="PR00326">
    <property type="entry name" value="GTP1OBG"/>
</dbReference>
<keyword evidence="6 8" id="KW-0342">GTP-binding</keyword>
<dbReference type="Gene3D" id="3.30.300.20">
    <property type="match status" value="1"/>
</dbReference>
<feature type="domain" description="EngA-type G" evidence="11">
    <location>
        <begin position="13"/>
        <end position="181"/>
    </location>
</feature>
<dbReference type="PANTHER" id="PTHR43834:SF6">
    <property type="entry name" value="GTPASE DER"/>
    <property type="match status" value="1"/>
</dbReference>
<gene>
    <name evidence="8" type="primary">der</name>
    <name evidence="12" type="ORF">EQU50_02665</name>
</gene>
<organism evidence="12 13">
    <name type="scientific">Candidatus Finniella inopinata</name>
    <dbReference type="NCBI Taxonomy" id="1696036"/>
    <lineage>
        <taxon>Bacteria</taxon>
        <taxon>Pseudomonadati</taxon>
        <taxon>Pseudomonadota</taxon>
        <taxon>Alphaproteobacteria</taxon>
        <taxon>Holosporales</taxon>
        <taxon>Candidatus Paracaedibacteraceae</taxon>
        <taxon>Candidatus Finniella</taxon>
    </lineage>
</organism>
<sequence>MPGSDGSVQGPLATVAIVGRPNVGKSTLFNRFVGKKLALVHDKPGMTRDRRDTVVDFMGLHFRITDTPGLSDADTPELSVELDLGMRQQSLAALKEASVILFVIDGRQGCTPYDYELADLLRRQNKPVFVVINKCEGKGGYQGFADAVSLGLGEPVAISAEHGMGLSDLCDLLIPHVHKTVEPEWKDTKPLKPLQVAIWGRPNVGKSTLVNSFLGEERQLTADFPGVTRDSIHLSWQYKDRTITLVDTAGIRKKSRIDQSVEKLAVMDAERVVRFAEIVVLVIDGSIPREELIEKQDLTLAAQVIEEGRGLIFAINKWDQVKEPKKVLEHLRYQLDRHFAQARGIACVPISALKGRNLEPLMDEVLKLEKMWNQRLSTALLNKWLTSATQTHAPPAISGRRIRLKYMTQVKSRPPTFVVFCTKSDDVPDSYQRYLVNTLRKEFDMPGVPIRLTFRSSANPYAS</sequence>
<evidence type="ECO:0000256" key="1">
    <source>
        <dbReference type="ARBA" id="ARBA00008279"/>
    </source>
</evidence>
<keyword evidence="13" id="KW-1185">Reference proteome</keyword>
<feature type="domain" description="EngA-type G" evidence="11">
    <location>
        <begin position="194"/>
        <end position="373"/>
    </location>
</feature>
<dbReference type="PANTHER" id="PTHR43834">
    <property type="entry name" value="GTPASE DER"/>
    <property type="match status" value="1"/>
</dbReference>
<dbReference type="InterPro" id="IPR015946">
    <property type="entry name" value="KH_dom-like_a/b"/>
</dbReference>
<dbReference type="NCBIfam" id="TIGR03594">
    <property type="entry name" value="GTPase_EngA"/>
    <property type="match status" value="1"/>
</dbReference>
<dbReference type="CDD" id="cd01894">
    <property type="entry name" value="EngA1"/>
    <property type="match status" value="1"/>
</dbReference>
<reference evidence="12 13" key="1">
    <citation type="submission" date="2018-10" db="EMBL/GenBank/DDBJ databases">
        <title>An updated phylogeny of the Alphaproteobacteria reveals that the parasitic Rickettsiales and Holosporales have independent origins.</title>
        <authorList>
            <person name="Munoz-Gomez S.A."/>
            <person name="Hess S."/>
            <person name="Burger G."/>
            <person name="Lang B.F."/>
            <person name="Susko E."/>
            <person name="Slamovits C.H."/>
            <person name="Roger A.J."/>
        </authorList>
    </citation>
    <scope>NUCLEOTIDE SEQUENCE [LARGE SCALE GENOMIC DNA]</scope>
    <source>
        <strain evidence="12">HOLO01</strain>
    </source>
</reference>
<dbReference type="InterPro" id="IPR006073">
    <property type="entry name" value="GTP-bd"/>
</dbReference>
<feature type="binding site" evidence="8">
    <location>
        <begin position="66"/>
        <end position="70"/>
    </location>
    <ligand>
        <name>GTP</name>
        <dbReference type="ChEBI" id="CHEBI:37565"/>
        <label>1</label>
    </ligand>
</feature>
<comment type="function">
    <text evidence="8 10">GTPase that plays an essential role in the late steps of ribosome biogenesis.</text>
</comment>
<dbReference type="PIRSF" id="PIRSF006485">
    <property type="entry name" value="GTP-binding_EngA"/>
    <property type="match status" value="1"/>
</dbReference>
<dbReference type="RefSeq" id="WP_130153607.1">
    <property type="nucleotide sequence ID" value="NZ_SCFB01000004.1"/>
</dbReference>
<dbReference type="GO" id="GO:0042254">
    <property type="term" value="P:ribosome biogenesis"/>
    <property type="evidence" value="ECO:0007669"/>
    <property type="project" value="UniProtKB-KW"/>
</dbReference>
<dbReference type="HAMAP" id="MF_00195">
    <property type="entry name" value="GTPase_Der"/>
    <property type="match status" value="1"/>
</dbReference>
<feature type="binding site" evidence="8">
    <location>
        <begin position="247"/>
        <end position="251"/>
    </location>
    <ligand>
        <name>GTP</name>
        <dbReference type="ChEBI" id="CHEBI:37565"/>
        <label>2</label>
    </ligand>
</feature>
<evidence type="ECO:0000256" key="7">
    <source>
        <dbReference type="ARBA" id="ARBA00032345"/>
    </source>
</evidence>
<protein>
    <recommendedName>
        <fullName evidence="2 8">GTPase Der</fullName>
    </recommendedName>
    <alternativeName>
        <fullName evidence="7 8">GTP-binding protein EngA</fullName>
    </alternativeName>
</protein>
<evidence type="ECO:0000256" key="10">
    <source>
        <dbReference type="RuleBase" id="RU004481"/>
    </source>
</evidence>
<dbReference type="NCBIfam" id="TIGR00231">
    <property type="entry name" value="small_GTP"/>
    <property type="match status" value="2"/>
</dbReference>
<evidence type="ECO:0000256" key="3">
    <source>
        <dbReference type="ARBA" id="ARBA00022517"/>
    </source>
</evidence>
<evidence type="ECO:0000256" key="5">
    <source>
        <dbReference type="ARBA" id="ARBA00022741"/>
    </source>
</evidence>
<dbReference type="InterPro" id="IPR031166">
    <property type="entry name" value="G_ENGA"/>
</dbReference>
<dbReference type="InterPro" id="IPR032859">
    <property type="entry name" value="KH_dom-like"/>
</dbReference>
<dbReference type="InterPro" id="IPR027417">
    <property type="entry name" value="P-loop_NTPase"/>
</dbReference>
<dbReference type="Pfam" id="PF01926">
    <property type="entry name" value="MMR_HSR1"/>
    <property type="match status" value="2"/>
</dbReference>
<keyword evidence="5 8" id="KW-0547">Nucleotide-binding</keyword>
<dbReference type="GO" id="GO:0005525">
    <property type="term" value="F:GTP binding"/>
    <property type="evidence" value="ECO:0007669"/>
    <property type="project" value="UniProtKB-UniRule"/>
</dbReference>
<evidence type="ECO:0000313" key="13">
    <source>
        <dbReference type="Proteomes" id="UP000293550"/>
    </source>
</evidence>
<comment type="similarity">
    <text evidence="1 8 9 10">Belongs to the TRAFAC class TrmE-Era-EngA-EngB-Septin-like GTPase superfamily. EngA (Der) GTPase family.</text>
</comment>
<dbReference type="PROSITE" id="PS51712">
    <property type="entry name" value="G_ENGA"/>
    <property type="match status" value="2"/>
</dbReference>
<dbReference type="SUPFAM" id="SSF52540">
    <property type="entry name" value="P-loop containing nucleoside triphosphate hydrolases"/>
    <property type="match status" value="2"/>
</dbReference>
<dbReference type="Proteomes" id="UP000293550">
    <property type="component" value="Unassembled WGS sequence"/>
</dbReference>
<dbReference type="OrthoDB" id="9805918at2"/>
<comment type="subunit">
    <text evidence="8">Associates with the 50S ribosomal subunit.</text>
</comment>
<dbReference type="InterPro" id="IPR016484">
    <property type="entry name" value="GTPase_Der"/>
</dbReference>
<evidence type="ECO:0000256" key="2">
    <source>
        <dbReference type="ARBA" id="ARBA00020953"/>
    </source>
</evidence>
<name>A0A4Q7DK02_9PROT</name>
<dbReference type="AlphaFoldDB" id="A0A4Q7DK02"/>
<evidence type="ECO:0000256" key="9">
    <source>
        <dbReference type="PROSITE-ProRule" id="PRU01049"/>
    </source>
</evidence>
<keyword evidence="4 10" id="KW-0677">Repeat</keyword>
<comment type="caution">
    <text evidence="12">The sequence shown here is derived from an EMBL/GenBank/DDBJ whole genome shotgun (WGS) entry which is preliminary data.</text>
</comment>
<evidence type="ECO:0000256" key="4">
    <source>
        <dbReference type="ARBA" id="ARBA00022737"/>
    </source>
</evidence>
<evidence type="ECO:0000256" key="8">
    <source>
        <dbReference type="HAMAP-Rule" id="MF_00195"/>
    </source>
</evidence>
<dbReference type="InterPro" id="IPR005225">
    <property type="entry name" value="Small_GTP-bd"/>
</dbReference>
<dbReference type="EMBL" id="SCFB01000004">
    <property type="protein sequence ID" value="RZI46505.1"/>
    <property type="molecule type" value="Genomic_DNA"/>
</dbReference>
<feature type="binding site" evidence="8">
    <location>
        <begin position="316"/>
        <end position="319"/>
    </location>
    <ligand>
        <name>GTP</name>
        <dbReference type="ChEBI" id="CHEBI:37565"/>
        <label>2</label>
    </ligand>
</feature>
<dbReference type="FunFam" id="3.30.300.20:FF:000004">
    <property type="entry name" value="GTPase Der"/>
    <property type="match status" value="1"/>
</dbReference>
<feature type="binding site" evidence="8">
    <location>
        <begin position="19"/>
        <end position="26"/>
    </location>
    <ligand>
        <name>GTP</name>
        <dbReference type="ChEBI" id="CHEBI:37565"/>
        <label>1</label>
    </ligand>
</feature>
<feature type="binding site" evidence="8">
    <location>
        <begin position="200"/>
        <end position="207"/>
    </location>
    <ligand>
        <name>GTP</name>
        <dbReference type="ChEBI" id="CHEBI:37565"/>
        <label>2</label>
    </ligand>
</feature>
<keyword evidence="3 8" id="KW-0690">Ribosome biogenesis</keyword>